<dbReference type="SMART" id="SM00100">
    <property type="entry name" value="cNMP"/>
    <property type="match status" value="1"/>
</dbReference>
<dbReference type="InterPro" id="IPR000595">
    <property type="entry name" value="cNMP-bd_dom"/>
</dbReference>
<dbReference type="Proteomes" id="UP000326354">
    <property type="component" value="Chromosome"/>
</dbReference>
<keyword evidence="4" id="KW-1185">Reference proteome</keyword>
<evidence type="ECO:0000259" key="2">
    <source>
        <dbReference type="PROSITE" id="PS51186"/>
    </source>
</evidence>
<dbReference type="InterPro" id="IPR050503">
    <property type="entry name" value="cAMP-dep_PK_reg_su-like"/>
</dbReference>
<dbReference type="CDD" id="cd00038">
    <property type="entry name" value="CAP_ED"/>
    <property type="match status" value="1"/>
</dbReference>
<dbReference type="OrthoDB" id="9786503at2"/>
<dbReference type="Gene3D" id="2.60.120.10">
    <property type="entry name" value="Jelly Rolls"/>
    <property type="match status" value="1"/>
</dbReference>
<dbReference type="InterPro" id="IPR014710">
    <property type="entry name" value="RmlC-like_jellyroll"/>
</dbReference>
<dbReference type="GO" id="GO:0005952">
    <property type="term" value="C:cAMP-dependent protein kinase complex"/>
    <property type="evidence" value="ECO:0007669"/>
    <property type="project" value="InterPro"/>
</dbReference>
<evidence type="ECO:0000259" key="1">
    <source>
        <dbReference type="PROSITE" id="PS50042"/>
    </source>
</evidence>
<feature type="domain" description="Cyclic nucleotide-binding" evidence="1">
    <location>
        <begin position="399"/>
        <end position="514"/>
    </location>
</feature>
<dbReference type="SUPFAM" id="SSF51206">
    <property type="entry name" value="cAMP-binding domain-like"/>
    <property type="match status" value="1"/>
</dbReference>
<organism evidence="3 4">
    <name type="scientific">Uabimicrobium amorphum</name>
    <dbReference type="NCBI Taxonomy" id="2596890"/>
    <lineage>
        <taxon>Bacteria</taxon>
        <taxon>Pseudomonadati</taxon>
        <taxon>Planctomycetota</taxon>
        <taxon>Candidatus Uabimicrobiia</taxon>
        <taxon>Candidatus Uabimicrobiales</taxon>
        <taxon>Candidatus Uabimicrobiaceae</taxon>
        <taxon>Candidatus Uabimicrobium</taxon>
    </lineage>
</organism>
<dbReference type="SUPFAM" id="SSF55729">
    <property type="entry name" value="Acyl-CoA N-acyltransferases (Nat)"/>
    <property type="match status" value="2"/>
</dbReference>
<dbReference type="PROSITE" id="PS51186">
    <property type="entry name" value="GNAT"/>
    <property type="match status" value="1"/>
</dbReference>
<dbReference type="Gene3D" id="3.40.630.30">
    <property type="match status" value="1"/>
</dbReference>
<proteinExistence type="predicted"/>
<dbReference type="InterPro" id="IPR018490">
    <property type="entry name" value="cNMP-bd_dom_sf"/>
</dbReference>
<gene>
    <name evidence="3" type="ORF">UABAM_00276</name>
</gene>
<dbReference type="CDD" id="cd04301">
    <property type="entry name" value="NAT_SF"/>
    <property type="match status" value="1"/>
</dbReference>
<dbReference type="PANTHER" id="PTHR11635">
    <property type="entry name" value="CAMP-DEPENDENT PROTEIN KINASE REGULATORY CHAIN"/>
    <property type="match status" value="1"/>
</dbReference>
<dbReference type="PROSITE" id="PS50042">
    <property type="entry name" value="CNMP_BINDING_3"/>
    <property type="match status" value="1"/>
</dbReference>
<dbReference type="EMBL" id="AP019860">
    <property type="protein sequence ID" value="BBM81933.1"/>
    <property type="molecule type" value="Genomic_DNA"/>
</dbReference>
<evidence type="ECO:0000313" key="3">
    <source>
        <dbReference type="EMBL" id="BBM81933.1"/>
    </source>
</evidence>
<dbReference type="GO" id="GO:0005829">
    <property type="term" value="C:cytosol"/>
    <property type="evidence" value="ECO:0007669"/>
    <property type="project" value="TreeGrafter"/>
</dbReference>
<dbReference type="RefSeq" id="WP_151966193.1">
    <property type="nucleotide sequence ID" value="NZ_AP019860.1"/>
</dbReference>
<dbReference type="AlphaFoldDB" id="A0A5S9F1B7"/>
<dbReference type="PANTHER" id="PTHR11635:SF152">
    <property type="entry name" value="CAMP-DEPENDENT PROTEIN KINASE TYPE I REGULATORY SUBUNIT-RELATED"/>
    <property type="match status" value="1"/>
</dbReference>
<dbReference type="Pfam" id="PF00583">
    <property type="entry name" value="Acetyltransf_1"/>
    <property type="match status" value="1"/>
</dbReference>
<dbReference type="GO" id="GO:0016747">
    <property type="term" value="F:acyltransferase activity, transferring groups other than amino-acyl groups"/>
    <property type="evidence" value="ECO:0007669"/>
    <property type="project" value="InterPro"/>
</dbReference>
<name>A0A5S9F1B7_UABAM</name>
<sequence>MYEVRKAQDSDVVGIKELFICTYGEKYPYHQFFDLWSLKKMCFDDDYAFIVCVEKETQRVVGSASVVMNIGAYADLVGEFGRLIVHPDARKQGLAQLLMEGRLQAIKDRLHVAIVDARTAHPYSQKVAEKNNFRVVGFLPQYLSILDQHESVSLLVQYFGNALSLRKHNPCIVPEVYHIAATAMRNVGIDFDAVIDEKTQAYPYKDTYTTEELTTTGYSHLLRIQRGRLKNREVFGSMRLHYGFFKLNAKNAHYIIAKENGNIVGAIGYSVDDIGKAAKVFELISIDDQCIYFLIQQMQKKCKEIGMRHIEIDVSGYSPRIQRTLLELQFLPAGYIPAFAFHDVERYDVIKMINILDSFEQNPYCTTEKGQEMADIVFKEFIKQNSYNKIHDCMKQVKLFESLNSEQLQRISLISSIRFFEDQQTIFNQGDTSQELYIIVQGEVEISQNDKKIATVHNCECLGEMSLVDSTSHSAAATAKQQVKTLVILHQDIKELMRVRSDIAALLYKNLARSLSAKLRRNNL</sequence>
<dbReference type="InterPro" id="IPR016181">
    <property type="entry name" value="Acyl_CoA_acyltransferase"/>
</dbReference>
<reference evidence="3 4" key="1">
    <citation type="submission" date="2019-08" db="EMBL/GenBank/DDBJ databases">
        <title>Complete genome sequence of Candidatus Uab amorphum.</title>
        <authorList>
            <person name="Shiratori T."/>
            <person name="Suzuki S."/>
            <person name="Kakizawa Y."/>
            <person name="Ishida K."/>
        </authorList>
    </citation>
    <scope>NUCLEOTIDE SEQUENCE [LARGE SCALE GENOMIC DNA]</scope>
    <source>
        <strain evidence="3 4">SRT547</strain>
    </source>
</reference>
<evidence type="ECO:0000313" key="4">
    <source>
        <dbReference type="Proteomes" id="UP000326354"/>
    </source>
</evidence>
<dbReference type="InterPro" id="IPR000182">
    <property type="entry name" value="GNAT_dom"/>
</dbReference>
<protein>
    <submittedName>
        <fullName evidence="3">Transcriptional regulator</fullName>
    </submittedName>
</protein>
<dbReference type="Pfam" id="PF00027">
    <property type="entry name" value="cNMP_binding"/>
    <property type="match status" value="1"/>
</dbReference>
<accession>A0A5S9F1B7</accession>
<feature type="domain" description="N-acetyltransferase" evidence="2">
    <location>
        <begin position="2"/>
        <end position="170"/>
    </location>
</feature>
<dbReference type="KEGG" id="uam:UABAM_00276"/>